<sequence length="64" mass="7116">MALEGKKNKLGFIDGTIPKPKPNSPNFLNLASSSRPRIVFFAYVQAVNMVMDKAIKSFFVNIVD</sequence>
<name>A0A371H124_MUCPR</name>
<evidence type="ECO:0000313" key="1">
    <source>
        <dbReference type="EMBL" id="RDX96386.1"/>
    </source>
</evidence>
<protein>
    <submittedName>
        <fullName evidence="1">Uncharacterized protein</fullName>
    </submittedName>
</protein>
<gene>
    <name evidence="1" type="ORF">CR513_20956</name>
</gene>
<reference evidence="1" key="1">
    <citation type="submission" date="2018-05" db="EMBL/GenBank/DDBJ databases">
        <title>Draft genome of Mucuna pruriens seed.</title>
        <authorList>
            <person name="Nnadi N.E."/>
            <person name="Vos R."/>
            <person name="Hasami M.H."/>
            <person name="Devisetty U.K."/>
            <person name="Aguiy J.C."/>
        </authorList>
    </citation>
    <scope>NUCLEOTIDE SEQUENCE [LARGE SCALE GENOMIC DNA]</scope>
    <source>
        <strain evidence="1">JCA_2017</strain>
    </source>
</reference>
<dbReference type="AlphaFoldDB" id="A0A371H124"/>
<dbReference type="EMBL" id="QJKJ01003896">
    <property type="protein sequence ID" value="RDX96386.1"/>
    <property type="molecule type" value="Genomic_DNA"/>
</dbReference>
<organism evidence="1 2">
    <name type="scientific">Mucuna pruriens</name>
    <name type="common">Velvet bean</name>
    <name type="synonym">Dolichos pruriens</name>
    <dbReference type="NCBI Taxonomy" id="157652"/>
    <lineage>
        <taxon>Eukaryota</taxon>
        <taxon>Viridiplantae</taxon>
        <taxon>Streptophyta</taxon>
        <taxon>Embryophyta</taxon>
        <taxon>Tracheophyta</taxon>
        <taxon>Spermatophyta</taxon>
        <taxon>Magnoliopsida</taxon>
        <taxon>eudicotyledons</taxon>
        <taxon>Gunneridae</taxon>
        <taxon>Pentapetalae</taxon>
        <taxon>rosids</taxon>
        <taxon>fabids</taxon>
        <taxon>Fabales</taxon>
        <taxon>Fabaceae</taxon>
        <taxon>Papilionoideae</taxon>
        <taxon>50 kb inversion clade</taxon>
        <taxon>NPAAA clade</taxon>
        <taxon>indigoferoid/millettioid clade</taxon>
        <taxon>Phaseoleae</taxon>
        <taxon>Mucuna</taxon>
    </lineage>
</organism>
<keyword evidence="2" id="KW-1185">Reference proteome</keyword>
<proteinExistence type="predicted"/>
<dbReference type="Proteomes" id="UP000257109">
    <property type="component" value="Unassembled WGS sequence"/>
</dbReference>
<comment type="caution">
    <text evidence="1">The sequence shown here is derived from an EMBL/GenBank/DDBJ whole genome shotgun (WGS) entry which is preliminary data.</text>
</comment>
<feature type="non-terminal residue" evidence="1">
    <location>
        <position position="1"/>
    </location>
</feature>
<accession>A0A371H124</accession>
<evidence type="ECO:0000313" key="2">
    <source>
        <dbReference type="Proteomes" id="UP000257109"/>
    </source>
</evidence>